<evidence type="ECO:0000313" key="9">
    <source>
        <dbReference type="EMBL" id="RBP42372.1"/>
    </source>
</evidence>
<keyword evidence="7 8" id="KW-0472">Membrane</keyword>
<dbReference type="Gene3D" id="1.20.5.1030">
    <property type="entry name" value="Preprotein translocase secy subunit"/>
    <property type="match status" value="1"/>
</dbReference>
<keyword evidence="2" id="KW-0813">Transport</keyword>
<proteinExistence type="predicted"/>
<comment type="caution">
    <text evidence="9">The sequence shown here is derived from an EMBL/GenBank/DDBJ whole genome shotgun (WGS) entry which is preliminary data.</text>
</comment>
<dbReference type="InterPro" id="IPR038379">
    <property type="entry name" value="SecE_sf"/>
</dbReference>
<accession>A0A366HI87</accession>
<evidence type="ECO:0000256" key="1">
    <source>
        <dbReference type="ARBA" id="ARBA00004370"/>
    </source>
</evidence>
<dbReference type="Pfam" id="PF00584">
    <property type="entry name" value="SecE"/>
    <property type="match status" value="1"/>
</dbReference>
<keyword evidence="4" id="KW-0653">Protein transport</keyword>
<dbReference type="InterPro" id="IPR001901">
    <property type="entry name" value="Translocase_SecE/Sec61-g"/>
</dbReference>
<dbReference type="AlphaFoldDB" id="A0A366HI87"/>
<keyword evidence="3 8" id="KW-0812">Transmembrane</keyword>
<evidence type="ECO:0000256" key="6">
    <source>
        <dbReference type="ARBA" id="ARBA00023010"/>
    </source>
</evidence>
<gene>
    <name evidence="9" type="ORF">DES53_10676</name>
</gene>
<evidence type="ECO:0000256" key="4">
    <source>
        <dbReference type="ARBA" id="ARBA00022927"/>
    </source>
</evidence>
<keyword evidence="10" id="KW-1185">Reference proteome</keyword>
<sequence length="69" mass="8125">MTRLTRYLTEVMAELKKATWPWDPKEKGFAKYKELTDATIVVFVAMILLSGFVGFFDFALRMFFRMFTA</sequence>
<dbReference type="RefSeq" id="WP_113959509.1">
    <property type="nucleotide sequence ID" value="NZ_QNRR01000006.1"/>
</dbReference>
<reference evidence="9 10" key="1">
    <citation type="submission" date="2018-06" db="EMBL/GenBank/DDBJ databases">
        <title>Genomic Encyclopedia of Type Strains, Phase IV (KMG-IV): sequencing the most valuable type-strain genomes for metagenomic binning, comparative biology and taxonomic classification.</title>
        <authorList>
            <person name="Goeker M."/>
        </authorList>
    </citation>
    <scope>NUCLEOTIDE SEQUENCE [LARGE SCALE GENOMIC DNA]</scope>
    <source>
        <strain evidence="9 10">DSM 25532</strain>
    </source>
</reference>
<keyword evidence="5 8" id="KW-1133">Transmembrane helix</keyword>
<organism evidence="9 10">
    <name type="scientific">Roseimicrobium gellanilyticum</name>
    <dbReference type="NCBI Taxonomy" id="748857"/>
    <lineage>
        <taxon>Bacteria</taxon>
        <taxon>Pseudomonadati</taxon>
        <taxon>Verrucomicrobiota</taxon>
        <taxon>Verrucomicrobiia</taxon>
        <taxon>Verrucomicrobiales</taxon>
        <taxon>Verrucomicrobiaceae</taxon>
        <taxon>Roseimicrobium</taxon>
    </lineage>
</organism>
<protein>
    <submittedName>
        <fullName evidence="9">Preprotein translocase subunit SecE</fullName>
    </submittedName>
</protein>
<evidence type="ECO:0000256" key="3">
    <source>
        <dbReference type="ARBA" id="ARBA00022692"/>
    </source>
</evidence>
<dbReference type="GO" id="GO:0016020">
    <property type="term" value="C:membrane"/>
    <property type="evidence" value="ECO:0007669"/>
    <property type="project" value="UniProtKB-SubCell"/>
</dbReference>
<evidence type="ECO:0000256" key="2">
    <source>
        <dbReference type="ARBA" id="ARBA00022448"/>
    </source>
</evidence>
<keyword evidence="6" id="KW-0811">Translocation</keyword>
<dbReference type="OrthoDB" id="197510at2"/>
<dbReference type="GO" id="GO:0006886">
    <property type="term" value="P:intracellular protein transport"/>
    <property type="evidence" value="ECO:0007669"/>
    <property type="project" value="InterPro"/>
</dbReference>
<dbReference type="Proteomes" id="UP000253426">
    <property type="component" value="Unassembled WGS sequence"/>
</dbReference>
<evidence type="ECO:0000256" key="8">
    <source>
        <dbReference type="SAM" id="Phobius"/>
    </source>
</evidence>
<name>A0A366HI87_9BACT</name>
<comment type="subcellular location">
    <subcellularLocation>
        <location evidence="1">Membrane</location>
    </subcellularLocation>
</comment>
<evidence type="ECO:0000313" key="10">
    <source>
        <dbReference type="Proteomes" id="UP000253426"/>
    </source>
</evidence>
<evidence type="ECO:0000256" key="7">
    <source>
        <dbReference type="ARBA" id="ARBA00023136"/>
    </source>
</evidence>
<dbReference type="GO" id="GO:0006605">
    <property type="term" value="P:protein targeting"/>
    <property type="evidence" value="ECO:0007669"/>
    <property type="project" value="InterPro"/>
</dbReference>
<dbReference type="EMBL" id="QNRR01000006">
    <property type="protein sequence ID" value="RBP42372.1"/>
    <property type="molecule type" value="Genomic_DNA"/>
</dbReference>
<evidence type="ECO:0000256" key="5">
    <source>
        <dbReference type="ARBA" id="ARBA00022989"/>
    </source>
</evidence>
<feature type="transmembrane region" description="Helical" evidence="8">
    <location>
        <begin position="38"/>
        <end position="60"/>
    </location>
</feature>